<protein>
    <recommendedName>
        <fullName evidence="3">Type II secretion system protein N</fullName>
    </recommendedName>
    <alternativeName>
        <fullName evidence="10">General secretion pathway protein N</fullName>
    </alternativeName>
</protein>
<evidence type="ECO:0000256" key="1">
    <source>
        <dbReference type="ARBA" id="ARBA00004533"/>
    </source>
</evidence>
<evidence type="ECO:0000256" key="11">
    <source>
        <dbReference type="SAM" id="Phobius"/>
    </source>
</evidence>
<dbReference type="Proteomes" id="UP000023795">
    <property type="component" value="Unassembled WGS sequence"/>
</dbReference>
<accession>L2FA30</accession>
<evidence type="ECO:0000256" key="8">
    <source>
        <dbReference type="ARBA" id="ARBA00022927"/>
    </source>
</evidence>
<evidence type="ECO:0000313" key="13">
    <source>
        <dbReference type="Proteomes" id="UP000023795"/>
    </source>
</evidence>
<proteinExistence type="inferred from homology"/>
<dbReference type="PATRIC" id="fig|1230338.3.peg.643"/>
<dbReference type="GO" id="GO:0015628">
    <property type="term" value="P:protein secretion by the type II secretion system"/>
    <property type="evidence" value="ECO:0007669"/>
    <property type="project" value="InterPro"/>
</dbReference>
<evidence type="ECO:0000256" key="7">
    <source>
        <dbReference type="ARBA" id="ARBA00022692"/>
    </source>
</evidence>
<keyword evidence="5" id="KW-1003">Cell membrane</keyword>
<evidence type="ECO:0000256" key="9">
    <source>
        <dbReference type="ARBA" id="ARBA00023136"/>
    </source>
</evidence>
<keyword evidence="13" id="KW-1185">Reference proteome</keyword>
<dbReference type="eggNOG" id="ENOG502ZC38">
    <property type="taxonomic scope" value="Bacteria"/>
</dbReference>
<evidence type="ECO:0000256" key="10">
    <source>
        <dbReference type="ARBA" id="ARBA00030772"/>
    </source>
</evidence>
<dbReference type="AlphaFoldDB" id="L2FA30"/>
<reference evidence="12 13" key="1">
    <citation type="journal article" date="2013" name="Genome Announc.">
        <title>Genome Sequence of Moraxella macacae 0408225, a Novel Bacterial Species Isolated from a Cynomolgus Macaque with Epistaxis.</title>
        <authorList>
            <person name="Ladner J.T."/>
            <person name="Whitehouse C.A."/>
            <person name="Koroleva G.I."/>
            <person name="Palacios G.F."/>
        </authorList>
    </citation>
    <scope>NUCLEOTIDE SEQUENCE [LARGE SCALE GENOMIC DNA]</scope>
    <source>
        <strain evidence="12 13">0408225</strain>
    </source>
</reference>
<dbReference type="EMBL" id="ANIN01000001">
    <property type="protein sequence ID" value="ELA09328.1"/>
    <property type="molecule type" value="Genomic_DNA"/>
</dbReference>
<keyword evidence="4" id="KW-0813">Transport</keyword>
<dbReference type="InterPro" id="IPR022792">
    <property type="entry name" value="T2SS_protein-GspN"/>
</dbReference>
<gene>
    <name evidence="12" type="ORF">MOMA_02945</name>
</gene>
<keyword evidence="7 11" id="KW-0812">Transmembrane</keyword>
<name>L2FA30_9GAMM</name>
<organism evidence="12 13">
    <name type="scientific">Moraxella macacae 0408225</name>
    <dbReference type="NCBI Taxonomy" id="1230338"/>
    <lineage>
        <taxon>Bacteria</taxon>
        <taxon>Pseudomonadati</taxon>
        <taxon>Pseudomonadota</taxon>
        <taxon>Gammaproteobacteria</taxon>
        <taxon>Moraxellales</taxon>
        <taxon>Moraxellaceae</taxon>
        <taxon>Moraxella</taxon>
    </lineage>
</organism>
<evidence type="ECO:0000256" key="3">
    <source>
        <dbReference type="ARBA" id="ARBA00021563"/>
    </source>
</evidence>
<evidence type="ECO:0000313" key="12">
    <source>
        <dbReference type="EMBL" id="ELA09328.1"/>
    </source>
</evidence>
<dbReference type="GO" id="GO:0015627">
    <property type="term" value="C:type II protein secretion system complex"/>
    <property type="evidence" value="ECO:0007669"/>
    <property type="project" value="InterPro"/>
</dbReference>
<keyword evidence="9 11" id="KW-0472">Membrane</keyword>
<evidence type="ECO:0000256" key="5">
    <source>
        <dbReference type="ARBA" id="ARBA00022475"/>
    </source>
</evidence>
<feature type="transmembrane region" description="Helical" evidence="11">
    <location>
        <begin position="6"/>
        <end position="26"/>
    </location>
</feature>
<sequence length="278" mass="31399">MFLQIVFLQAVFLFNEFIKLFKGLILATVSIRPKKPTLLWLLLGLILLCLFLLLQLPANWLVQKFIPDNPYLQQVSGNLWQGQANWQVDETGQKTLAGTLVWQWQPWHLLTGNIGMTVTVQSGSTNIQGSVKFDKNTIWLNDFKGKISKDTLASFANWQLPDAPIILENLALKKNELGFSDVTGDLSWAGGMLRYPMGGRTYPIDLPTMQGKLNAEKQRLHLAINTPQGQRLGDFFVDNDNMLDVELTQRLLKHMPDYQGQGADDSVVISLRQPLTSF</sequence>
<dbReference type="GO" id="GO:0005886">
    <property type="term" value="C:plasma membrane"/>
    <property type="evidence" value="ECO:0007669"/>
    <property type="project" value="UniProtKB-SubCell"/>
</dbReference>
<keyword evidence="8" id="KW-0653">Protein transport</keyword>
<evidence type="ECO:0000256" key="6">
    <source>
        <dbReference type="ARBA" id="ARBA00022519"/>
    </source>
</evidence>
<evidence type="ECO:0000256" key="2">
    <source>
        <dbReference type="ARBA" id="ARBA00007208"/>
    </source>
</evidence>
<comment type="similarity">
    <text evidence="2">Belongs to the GSP N family.</text>
</comment>
<comment type="caution">
    <text evidence="12">The sequence shown here is derived from an EMBL/GenBank/DDBJ whole genome shotgun (WGS) entry which is preliminary data.</text>
</comment>
<dbReference type="STRING" id="1230338.MOMA_02945"/>
<evidence type="ECO:0000256" key="4">
    <source>
        <dbReference type="ARBA" id="ARBA00022448"/>
    </source>
</evidence>
<comment type="subcellular location">
    <subcellularLocation>
        <location evidence="1">Cell inner membrane</location>
    </subcellularLocation>
</comment>
<feature type="transmembrane region" description="Helical" evidence="11">
    <location>
        <begin position="38"/>
        <end position="62"/>
    </location>
</feature>
<keyword evidence="6" id="KW-0997">Cell inner membrane</keyword>
<dbReference type="Pfam" id="PF01203">
    <property type="entry name" value="T2SSN"/>
    <property type="match status" value="1"/>
</dbReference>
<keyword evidence="11" id="KW-1133">Transmembrane helix</keyword>